<dbReference type="HOGENOM" id="CLU_3207014_0_0_6"/>
<proteinExistence type="predicted"/>
<dbReference type="KEGG" id="xop:PXO_00372"/>
<evidence type="ECO:0000313" key="2">
    <source>
        <dbReference type="Proteomes" id="UP000001740"/>
    </source>
</evidence>
<dbReference type="EMBL" id="CP000967">
    <property type="protein sequence ID" value="ACD58594.1"/>
    <property type="molecule type" value="Genomic_DNA"/>
</dbReference>
<dbReference type="AlphaFoldDB" id="A0A0K0GJV2"/>
<dbReference type="Proteomes" id="UP000001740">
    <property type="component" value="Chromosome"/>
</dbReference>
<name>A0A0K0GJV2_XANOP</name>
<organism evidence="1 2">
    <name type="scientific">Xanthomonas oryzae pv. oryzae (strain PXO99A)</name>
    <dbReference type="NCBI Taxonomy" id="360094"/>
    <lineage>
        <taxon>Bacteria</taxon>
        <taxon>Pseudomonadati</taxon>
        <taxon>Pseudomonadota</taxon>
        <taxon>Gammaproteobacteria</taxon>
        <taxon>Lysobacterales</taxon>
        <taxon>Lysobacteraceae</taxon>
        <taxon>Xanthomonas</taxon>
    </lineage>
</organism>
<accession>A0A0K0GJV2</accession>
<protein>
    <submittedName>
        <fullName evidence="1">Uncharacterized protein</fullName>
    </submittedName>
</protein>
<evidence type="ECO:0000313" key="1">
    <source>
        <dbReference type="EMBL" id="ACD58594.1"/>
    </source>
</evidence>
<gene>
    <name evidence="1" type="ordered locus">PXO_00372</name>
</gene>
<sequence length="45" mass="4852">MASKTFIVSATWSAQDQEGASLTLHHTQQAQVVPGLLRSQRTATV</sequence>
<reference evidence="1 2" key="1">
    <citation type="journal article" date="2008" name="BMC Genomics">
        <title>Genome sequence and rapid evolution of the rice pathogen Xanthomonas oryzae pv. oryzae PXO99A.</title>
        <authorList>
            <person name="Salzberg S.L."/>
            <person name="Sommer D.D."/>
            <person name="Schatz M.C."/>
            <person name="Phillippy A.M."/>
            <person name="Rabinowicz P.D."/>
            <person name="Tsuge S."/>
            <person name="Furutani A."/>
            <person name="Ochiai H."/>
            <person name="Delcher A.L."/>
            <person name="Kelley D."/>
            <person name="Madupu R."/>
            <person name="Puiu D."/>
            <person name="Radune D."/>
            <person name="Shumway M."/>
            <person name="Trapnell C."/>
            <person name="Aparna G."/>
            <person name="Jha G."/>
            <person name="Pandey A."/>
            <person name="Patil P.B."/>
            <person name="Ishihara H."/>
            <person name="Meyer D.F."/>
            <person name="Szurek B."/>
            <person name="Verdier V."/>
            <person name="Koebnik R."/>
            <person name="Dow J.M."/>
            <person name="Ryan R.P."/>
            <person name="Hirata H."/>
            <person name="Tsuyumu S."/>
            <person name="Won Lee S."/>
            <person name="Seo Y.S."/>
            <person name="Sriariyanum M."/>
            <person name="Ronald P.C."/>
            <person name="Sonti R.V."/>
            <person name="Van Sluys M.A."/>
            <person name="Leach J.E."/>
            <person name="White F.F."/>
            <person name="Bogdanove A.J."/>
        </authorList>
    </citation>
    <scope>NUCLEOTIDE SEQUENCE [LARGE SCALE GENOMIC DNA]</scope>
    <source>
        <strain evidence="1 2">PXO99A</strain>
    </source>
</reference>